<comment type="pathway">
    <text evidence="3">Lipid metabolism; fatty acid beta-oxidation.</text>
</comment>
<keyword evidence="5 17" id="KW-0436">Ligase</keyword>
<sequence>MSTPESCVVAGRLAELGHTNLYDLLEQACRDYGDKTAFSCGADSVSFTGLRERADSFARYLRHDLGLQPGDRLAIQLPNLLQYVVTIFGALKAGLVIVNTNPQYTAPETRHQFADSGARAVVVLDRLVPLVRAVQAETAIERLIVTSVDDWSNPQLESDEADVSRFMAALAKGKTLPAVEPNRGLEDLAVLQYTGGTTGVSKGAMLTHFNLLCNVLQAVSILNPGELEYGNEVRVSPLPLYHIFAFTANCLASVFTGFNSVLITNPRDLDGMIADMQRHRITLLTGINSLFVSLMAHPKFDSIDFSQVKWVNSGGAPLNLAVAKRWHERTGSVIREGFGMTETSPVVIAATATTPYKEGYIGQAIIDTQLKIVDDAGNELPSGEPGELLVRGPQVMKGYWQRPEATAETFTEDGWLKTGDIGVIDEDGFLKLVDRKKDMILVSGFNVYPNDVEDAVMRHPGIRECVAVGIPDERKGEAIKLYISLHDQNLTETDIIAHCREQLTGYKVPSFIEIRDDLPKSTVGKLLRRVLRDEARAQAAAEAGA</sequence>
<comment type="cofactor">
    <cofactor evidence="1">
        <name>Mg(2+)</name>
        <dbReference type="ChEBI" id="CHEBI:18420"/>
    </cofactor>
</comment>
<reference evidence="17" key="1">
    <citation type="submission" date="2014-07" db="EMBL/GenBank/DDBJ databases">
        <authorList>
            <person name="Urmite Genomes Urmite Genomes"/>
        </authorList>
    </citation>
    <scope>NUCLEOTIDE SEQUENCE</scope>
    <source>
        <strain evidence="17">12M76_air</strain>
    </source>
</reference>
<keyword evidence="8" id="KW-0067">ATP-binding</keyword>
<dbReference type="GO" id="GO:0004467">
    <property type="term" value="F:long-chain fatty acid-CoA ligase activity"/>
    <property type="evidence" value="ECO:0007669"/>
    <property type="project" value="UniProtKB-EC"/>
</dbReference>
<dbReference type="PROSITE" id="PS00455">
    <property type="entry name" value="AMP_BINDING"/>
    <property type="match status" value="1"/>
</dbReference>
<keyword evidence="7" id="KW-0276">Fatty acid metabolism</keyword>
<dbReference type="AlphaFoldDB" id="A0A078MAE9"/>
<evidence type="ECO:0000256" key="14">
    <source>
        <dbReference type="ARBA" id="ARBA00042773"/>
    </source>
</evidence>
<dbReference type="PANTHER" id="PTHR43767:SF8">
    <property type="entry name" value="LONG-CHAIN-FATTY-ACID--COA LIGASE"/>
    <property type="match status" value="1"/>
</dbReference>
<comment type="similarity">
    <text evidence="4">Belongs to the ATP-dependent AMP-binding enzyme family.</text>
</comment>
<evidence type="ECO:0000256" key="10">
    <source>
        <dbReference type="ARBA" id="ARBA00023098"/>
    </source>
</evidence>
<dbReference type="InterPro" id="IPR045851">
    <property type="entry name" value="AMP-bd_C_sf"/>
</dbReference>
<dbReference type="GO" id="GO:0005524">
    <property type="term" value="F:ATP binding"/>
    <property type="evidence" value="ECO:0007669"/>
    <property type="project" value="UniProtKB-KW"/>
</dbReference>
<evidence type="ECO:0000256" key="8">
    <source>
        <dbReference type="ARBA" id="ARBA00022840"/>
    </source>
</evidence>
<evidence type="ECO:0000259" key="16">
    <source>
        <dbReference type="Pfam" id="PF13193"/>
    </source>
</evidence>
<keyword evidence="11" id="KW-0472">Membrane</keyword>
<dbReference type="OrthoDB" id="9803968at2"/>
<keyword evidence="6" id="KW-0547">Nucleotide-binding</keyword>
<evidence type="ECO:0000256" key="5">
    <source>
        <dbReference type="ARBA" id="ARBA00022598"/>
    </source>
</evidence>
<evidence type="ECO:0000256" key="4">
    <source>
        <dbReference type="ARBA" id="ARBA00006432"/>
    </source>
</evidence>
<evidence type="ECO:0000256" key="1">
    <source>
        <dbReference type="ARBA" id="ARBA00001946"/>
    </source>
</evidence>
<dbReference type="InterPro" id="IPR050237">
    <property type="entry name" value="ATP-dep_AMP-bd_enzyme"/>
</dbReference>
<dbReference type="Gene3D" id="3.40.50.12780">
    <property type="entry name" value="N-terminal domain of ligase-like"/>
    <property type="match status" value="1"/>
</dbReference>
<dbReference type="SUPFAM" id="SSF56801">
    <property type="entry name" value="Acetyl-CoA synthetase-like"/>
    <property type="match status" value="1"/>
</dbReference>
<feature type="domain" description="AMP-binding enzyme C-terminal" evidence="16">
    <location>
        <begin position="452"/>
        <end position="525"/>
    </location>
</feature>
<protein>
    <recommendedName>
        <fullName evidence="13">Long-chain-fatty-acid--CoA ligase</fullName>
        <ecNumber evidence="12">6.2.1.3</ecNumber>
    </recommendedName>
    <alternativeName>
        <fullName evidence="14">Long-chain acyl-CoA synthetase</fullName>
    </alternativeName>
</protein>
<dbReference type="GO" id="GO:0016020">
    <property type="term" value="C:membrane"/>
    <property type="evidence" value="ECO:0007669"/>
    <property type="project" value="UniProtKB-SubCell"/>
</dbReference>
<accession>A0A078MAE9</accession>
<organism evidence="17">
    <name type="scientific">Pseudomonas saudimassiliensis</name>
    <dbReference type="NCBI Taxonomy" id="1461581"/>
    <lineage>
        <taxon>Bacteria</taxon>
        <taxon>Pseudomonadati</taxon>
        <taxon>Pseudomonadota</taxon>
        <taxon>Gammaproteobacteria</taxon>
        <taxon>Pseudomonadales</taxon>
        <taxon>Pseudomonadaceae</taxon>
        <taxon>Pseudomonas</taxon>
    </lineage>
</organism>
<evidence type="ECO:0000256" key="11">
    <source>
        <dbReference type="ARBA" id="ARBA00023136"/>
    </source>
</evidence>
<dbReference type="RefSeq" id="WP_044499173.1">
    <property type="nucleotide sequence ID" value="NZ_LK391969.1"/>
</dbReference>
<dbReference type="EMBL" id="LK391969">
    <property type="protein sequence ID" value="CEF26589.1"/>
    <property type="molecule type" value="Genomic_DNA"/>
</dbReference>
<proteinExistence type="inferred from homology"/>
<dbReference type="InterPro" id="IPR000873">
    <property type="entry name" value="AMP-dep_synth/lig_dom"/>
</dbReference>
<evidence type="ECO:0000256" key="2">
    <source>
        <dbReference type="ARBA" id="ARBA00004170"/>
    </source>
</evidence>
<evidence type="ECO:0000256" key="9">
    <source>
        <dbReference type="ARBA" id="ARBA00022842"/>
    </source>
</evidence>
<gene>
    <name evidence="17" type="ORF">BN1049_01522</name>
</gene>
<evidence type="ECO:0000313" key="17">
    <source>
        <dbReference type="EMBL" id="CEA04393.1"/>
    </source>
</evidence>
<feature type="domain" description="AMP-dependent synthetase/ligase" evidence="15">
    <location>
        <begin position="25"/>
        <end position="400"/>
    </location>
</feature>
<evidence type="ECO:0000259" key="15">
    <source>
        <dbReference type="Pfam" id="PF00501"/>
    </source>
</evidence>
<dbReference type="EC" id="6.2.1.3" evidence="12"/>
<dbReference type="FunFam" id="3.30.300.30:FF:000006">
    <property type="entry name" value="Long-chain-fatty-acid--CoA ligase FadD"/>
    <property type="match status" value="1"/>
</dbReference>
<comment type="subcellular location">
    <subcellularLocation>
        <location evidence="2">Membrane</location>
        <topology evidence="2">Peripheral membrane protein</topology>
    </subcellularLocation>
</comment>
<dbReference type="Pfam" id="PF13193">
    <property type="entry name" value="AMP-binding_C"/>
    <property type="match status" value="1"/>
</dbReference>
<evidence type="ECO:0000256" key="6">
    <source>
        <dbReference type="ARBA" id="ARBA00022741"/>
    </source>
</evidence>
<dbReference type="PATRIC" id="fig|1461581.3.peg.1500"/>
<dbReference type="FunFam" id="3.40.50.12780:FF:000003">
    <property type="entry name" value="Long-chain-fatty-acid--CoA ligase FadD"/>
    <property type="match status" value="1"/>
</dbReference>
<dbReference type="InterPro" id="IPR042099">
    <property type="entry name" value="ANL_N_sf"/>
</dbReference>
<dbReference type="Gene3D" id="3.30.300.30">
    <property type="match status" value="1"/>
</dbReference>
<dbReference type="InterPro" id="IPR020845">
    <property type="entry name" value="AMP-binding_CS"/>
</dbReference>
<dbReference type="CDD" id="cd05936">
    <property type="entry name" value="FC-FACS_FadD_like"/>
    <property type="match status" value="1"/>
</dbReference>
<dbReference type="Pfam" id="PF00501">
    <property type="entry name" value="AMP-binding"/>
    <property type="match status" value="1"/>
</dbReference>
<keyword evidence="9" id="KW-0460">Magnesium</keyword>
<evidence type="ECO:0000256" key="13">
    <source>
        <dbReference type="ARBA" id="ARBA00039545"/>
    </source>
</evidence>
<evidence type="ECO:0000256" key="7">
    <source>
        <dbReference type="ARBA" id="ARBA00022832"/>
    </source>
</evidence>
<dbReference type="EMBL" id="LM997413">
    <property type="protein sequence ID" value="CEA04393.1"/>
    <property type="molecule type" value="Genomic_DNA"/>
</dbReference>
<dbReference type="PANTHER" id="PTHR43767">
    <property type="entry name" value="LONG-CHAIN-FATTY-ACID--COA LIGASE"/>
    <property type="match status" value="1"/>
</dbReference>
<evidence type="ECO:0000256" key="3">
    <source>
        <dbReference type="ARBA" id="ARBA00005005"/>
    </source>
</evidence>
<name>A0A078MAE9_9PSED</name>
<dbReference type="InterPro" id="IPR025110">
    <property type="entry name" value="AMP-bd_C"/>
</dbReference>
<evidence type="ECO:0000256" key="12">
    <source>
        <dbReference type="ARBA" id="ARBA00026121"/>
    </source>
</evidence>
<keyword evidence="10" id="KW-0443">Lipid metabolism</keyword>